<feature type="region of interest" description="Disordered" evidence="1">
    <location>
        <begin position="1"/>
        <end position="95"/>
    </location>
</feature>
<gene>
    <name evidence="2" type="ORF">MYAM1_000618</name>
</gene>
<accession>A0AAJ5YSC9</accession>
<evidence type="ECO:0000313" key="2">
    <source>
        <dbReference type="EMBL" id="WFC97896.1"/>
    </source>
</evidence>
<evidence type="ECO:0000256" key="1">
    <source>
        <dbReference type="SAM" id="MobiDB-lite"/>
    </source>
</evidence>
<feature type="compositionally biased region" description="Polar residues" evidence="1">
    <location>
        <begin position="1"/>
        <end position="19"/>
    </location>
</feature>
<organism evidence="2 3">
    <name type="scientific">Malassezia yamatoensis</name>
    <dbReference type="NCBI Taxonomy" id="253288"/>
    <lineage>
        <taxon>Eukaryota</taxon>
        <taxon>Fungi</taxon>
        <taxon>Dikarya</taxon>
        <taxon>Basidiomycota</taxon>
        <taxon>Ustilaginomycotina</taxon>
        <taxon>Malasseziomycetes</taxon>
        <taxon>Malasseziales</taxon>
        <taxon>Malasseziaceae</taxon>
        <taxon>Malassezia</taxon>
    </lineage>
</organism>
<dbReference type="EMBL" id="CP119943">
    <property type="protein sequence ID" value="WFC97896.1"/>
    <property type="molecule type" value="Genomic_DNA"/>
</dbReference>
<protein>
    <submittedName>
        <fullName evidence="2">Uncharacterized protein</fullName>
    </submittedName>
</protein>
<evidence type="ECO:0000313" key="3">
    <source>
        <dbReference type="Proteomes" id="UP001219567"/>
    </source>
</evidence>
<keyword evidence="3" id="KW-1185">Reference proteome</keyword>
<dbReference type="Proteomes" id="UP001219567">
    <property type="component" value="Chromosome 1"/>
</dbReference>
<proteinExistence type="predicted"/>
<reference evidence="2 3" key="1">
    <citation type="submission" date="2023-03" db="EMBL/GenBank/DDBJ databases">
        <title>Mating type loci evolution in Malassezia.</title>
        <authorList>
            <person name="Coelho M.A."/>
        </authorList>
    </citation>
    <scope>NUCLEOTIDE SEQUENCE [LARGE SCALE GENOMIC DNA]</scope>
    <source>
        <strain evidence="2 3">CBS 9725</strain>
    </source>
</reference>
<dbReference type="AlphaFoldDB" id="A0AAJ5YSC9"/>
<feature type="region of interest" description="Disordered" evidence="1">
    <location>
        <begin position="229"/>
        <end position="266"/>
    </location>
</feature>
<sequence length="299" mass="32883">MPMPSSKDSLQIGRKSSSPDPKVNECASTNRKIHSTLHALPASLTVRRPISQSYPPTHLMTRPEQQLPALRTDKSDSEAPYLRSHRAVSPDPSFLPDNMLSTSPEANHPSKNATLPIHSVPIDSQQDRVEEDQDRIEKIFYECREARSNASVLQEALTYEGVESPLAVEFLSEARESQSVLLNELSWVSTQTESQQLGQENLRAEALLADVLDALDVLGEALSLHSRLQPAEEKNELSLNQDENTEPGGSDAVAPSQKALGKRRAFERDSDLAAELTNLELGNVGLKGSADLPEDDYLN</sequence>
<name>A0AAJ5YSC9_9BASI</name>